<feature type="compositionally biased region" description="Polar residues" evidence="1">
    <location>
        <begin position="177"/>
        <end position="189"/>
    </location>
</feature>
<dbReference type="InterPro" id="IPR006531">
    <property type="entry name" value="Gp5/Vgr_OB"/>
</dbReference>
<gene>
    <name evidence="3" type="ORF">ELY37_09435</name>
</gene>
<comment type="caution">
    <text evidence="3">The sequence shown here is derived from an EMBL/GenBank/DDBJ whole genome shotgun (WGS) entry which is preliminary data.</text>
</comment>
<dbReference type="InterPro" id="IPR037026">
    <property type="entry name" value="Vgr_OB-fold_dom_sf"/>
</dbReference>
<dbReference type="Proteomes" id="UP000286912">
    <property type="component" value="Unassembled WGS sequence"/>
</dbReference>
<dbReference type="AlphaFoldDB" id="A0A433LBQ2"/>
<evidence type="ECO:0000259" key="2">
    <source>
        <dbReference type="Pfam" id="PF04717"/>
    </source>
</evidence>
<feature type="domain" description="Gp5/Type VI secretion system Vgr protein OB-fold" evidence="2">
    <location>
        <begin position="34"/>
        <end position="88"/>
    </location>
</feature>
<feature type="region of interest" description="Disordered" evidence="1">
    <location>
        <begin position="134"/>
        <end position="189"/>
    </location>
</feature>
<name>A0A433LBQ2_9GAMM</name>
<dbReference type="Pfam" id="PF04717">
    <property type="entry name" value="Phage_base_V"/>
    <property type="match status" value="1"/>
</dbReference>
<dbReference type="RefSeq" id="WP_126981648.1">
    <property type="nucleotide sequence ID" value="NZ_RZHD01000005.1"/>
</dbReference>
<sequence length="189" mass="20138">MNNAAEILRLIQNIVRLGSIAEVDHGAPGERLPCVRVKSGELLTAWLPWANGRAGETRDWNPPTKGEQVMILSPGGDLANGVAMPSLFQLNHQPPSNDPGKVAREYPDGALFEYDHARSVLRINLPGSIEIHAPGGTQWYGNIDHTGDMQRAGSYDQSGGTHTHNGKNTGSDHAHSGIQSGPSNTGGPI</sequence>
<keyword evidence="4" id="KW-1185">Reference proteome</keyword>
<feature type="compositionally biased region" description="Low complexity" evidence="1">
    <location>
        <begin position="159"/>
        <end position="169"/>
    </location>
</feature>
<dbReference type="Gene3D" id="6.20.150.10">
    <property type="match status" value="1"/>
</dbReference>
<dbReference type="OrthoDB" id="4931325at2"/>
<dbReference type="NCBIfam" id="TIGR01644">
    <property type="entry name" value="phage_P2_V"/>
    <property type="match status" value="1"/>
</dbReference>
<dbReference type="InterPro" id="IPR013046">
    <property type="entry name" value="GpV/Gp45"/>
</dbReference>
<evidence type="ECO:0000313" key="3">
    <source>
        <dbReference type="EMBL" id="RUR46201.1"/>
    </source>
</evidence>
<proteinExistence type="predicted"/>
<reference evidence="3 4" key="1">
    <citation type="submission" date="2018-12" db="EMBL/GenBank/DDBJ databases">
        <title>three novel Halomonas strain isolated from plants.</title>
        <authorList>
            <person name="Sun C."/>
        </authorList>
    </citation>
    <scope>NUCLEOTIDE SEQUENCE [LARGE SCALE GENOMIC DNA]</scope>
    <source>
        <strain evidence="3 4">RC</strain>
    </source>
</reference>
<dbReference type="EMBL" id="RZHD01000005">
    <property type="protein sequence ID" value="RUR46201.1"/>
    <property type="molecule type" value="Genomic_DNA"/>
</dbReference>
<protein>
    <submittedName>
        <fullName evidence="3">Phage baseplate assembly protein V</fullName>
    </submittedName>
</protein>
<accession>A0A433LBQ2</accession>
<evidence type="ECO:0000256" key="1">
    <source>
        <dbReference type="SAM" id="MobiDB-lite"/>
    </source>
</evidence>
<dbReference type="Gene3D" id="2.40.50.230">
    <property type="entry name" value="Gp5 N-terminal domain"/>
    <property type="match status" value="1"/>
</dbReference>
<evidence type="ECO:0000313" key="4">
    <source>
        <dbReference type="Proteomes" id="UP000286912"/>
    </source>
</evidence>
<organism evidence="3 4">
    <name type="scientific">Vreelandella populi</name>
    <dbReference type="NCBI Taxonomy" id="2498858"/>
    <lineage>
        <taxon>Bacteria</taxon>
        <taxon>Pseudomonadati</taxon>
        <taxon>Pseudomonadota</taxon>
        <taxon>Gammaproteobacteria</taxon>
        <taxon>Oceanospirillales</taxon>
        <taxon>Halomonadaceae</taxon>
        <taxon>Vreelandella</taxon>
    </lineage>
</organism>